<dbReference type="EMBL" id="JAMSCK010000003">
    <property type="protein sequence ID" value="MCM8569662.1"/>
    <property type="molecule type" value="Genomic_DNA"/>
</dbReference>
<accession>A0ABT0Z1Q7</accession>
<sequence>MKKILFRLLVISTGLLTAQNNTSYWQQHVDYKMEVDMNVENFRYTGVQELTYTNNSPDTLDRVFYHLYFNAFQPESEMNARLTSVPDPDSRMTMNKGTSENPEIVSRISELSPEQIGYLRVNSLTQDGKELQYEEVGTVLEVELAESILPGEKTTFNMQFEGQVPEQIRRSGRNSSEGIALSMSQWYPKLAEYDFEGWHADSYIAREFHGVWGDFDVKITIDKDYILGSTGYLRNPEEIGYGYEEEGTKVKRKGDKLTWHFVAPKVHDFTWAADPEYIHDKLVAEDGTVLHFLYKDNDEIKENWKKLQPKTAELLAFFNEHIGPYPWDQYSVVQGGDGGMEYAMLTLITGERSFGSLVGVTAHEMAHAWFQHLLATNESKHEWMDEGFTSYISSEAENVIMGESVANPHTNSYRGYYYLARSGREQPQTTHADRYALNGLYGAAAYSKGAVFLAQLGYVIGEENLAKTLNRYYDEWKFKHPTPNDFIRVAEKVSGAELDWYLMDWTQTTNTIDYSINSVEGDEENTRINLQRAGLMPMPLDIDVTYTDGSEETFYIPLQMMRWEKPAEEGTKWTVKDDWAWGFPTYQLEIPVSKDKISSIEIDKSKLMADINRENNSWEKSEKNDQDSSN</sequence>
<protein>
    <submittedName>
        <fullName evidence="4">M1 family metallopeptidase</fullName>
    </submittedName>
</protein>
<comment type="caution">
    <text evidence="4">The sequence shown here is derived from an EMBL/GenBank/DDBJ whole genome shotgun (WGS) entry which is preliminary data.</text>
</comment>
<keyword evidence="2" id="KW-0732">Signal</keyword>
<evidence type="ECO:0000256" key="2">
    <source>
        <dbReference type="SAM" id="SignalP"/>
    </source>
</evidence>
<proteinExistence type="predicted"/>
<feature type="region of interest" description="Disordered" evidence="1">
    <location>
        <begin position="84"/>
        <end position="103"/>
    </location>
</feature>
<organism evidence="4 5">
    <name type="scientific">Gramella jeungdoensis</name>
    <dbReference type="NCBI Taxonomy" id="708091"/>
    <lineage>
        <taxon>Bacteria</taxon>
        <taxon>Pseudomonadati</taxon>
        <taxon>Bacteroidota</taxon>
        <taxon>Flavobacteriia</taxon>
        <taxon>Flavobacteriales</taxon>
        <taxon>Flavobacteriaceae</taxon>
        <taxon>Christiangramia</taxon>
    </lineage>
</organism>
<feature type="domain" description="Peptidase M1 membrane alanine aminopeptidase" evidence="3">
    <location>
        <begin position="311"/>
        <end position="505"/>
    </location>
</feature>
<dbReference type="CDD" id="cd09604">
    <property type="entry name" value="M1_APN_like"/>
    <property type="match status" value="1"/>
</dbReference>
<evidence type="ECO:0000313" key="5">
    <source>
        <dbReference type="Proteomes" id="UP001155077"/>
    </source>
</evidence>
<dbReference type="Pfam" id="PF01433">
    <property type="entry name" value="Peptidase_M1"/>
    <property type="match status" value="1"/>
</dbReference>
<feature type="chain" id="PRO_5046467178" evidence="2">
    <location>
        <begin position="19"/>
        <end position="630"/>
    </location>
</feature>
<dbReference type="Proteomes" id="UP001155077">
    <property type="component" value="Unassembled WGS sequence"/>
</dbReference>
<evidence type="ECO:0000259" key="3">
    <source>
        <dbReference type="Pfam" id="PF01433"/>
    </source>
</evidence>
<gene>
    <name evidence="4" type="ORF">NE848_09740</name>
</gene>
<dbReference type="PANTHER" id="PTHR45726:SF3">
    <property type="entry name" value="LEUKOTRIENE A-4 HYDROLASE"/>
    <property type="match status" value="1"/>
</dbReference>
<dbReference type="SUPFAM" id="SSF55486">
    <property type="entry name" value="Metalloproteases ('zincins'), catalytic domain"/>
    <property type="match status" value="1"/>
</dbReference>
<dbReference type="InterPro" id="IPR034015">
    <property type="entry name" value="M1_LTA4H"/>
</dbReference>
<name>A0ABT0Z1Q7_9FLAO</name>
<reference evidence="4" key="1">
    <citation type="submission" date="2022-06" db="EMBL/GenBank/DDBJ databases">
        <title>Gramella sediminis sp. nov., isolated from deep-sea sediment of the Indian Ocean.</title>
        <authorList>
            <person name="Yang L."/>
        </authorList>
    </citation>
    <scope>NUCLEOTIDE SEQUENCE</scope>
    <source>
        <strain evidence="4">HMD3159</strain>
    </source>
</reference>
<dbReference type="InterPro" id="IPR014782">
    <property type="entry name" value="Peptidase_M1_dom"/>
</dbReference>
<dbReference type="PANTHER" id="PTHR45726">
    <property type="entry name" value="LEUKOTRIENE A-4 HYDROLASE"/>
    <property type="match status" value="1"/>
</dbReference>
<dbReference type="Gene3D" id="1.10.390.10">
    <property type="entry name" value="Neutral Protease Domain 2"/>
    <property type="match status" value="1"/>
</dbReference>
<feature type="signal peptide" evidence="2">
    <location>
        <begin position="1"/>
        <end position="18"/>
    </location>
</feature>
<dbReference type="InterPro" id="IPR027268">
    <property type="entry name" value="Peptidase_M4/M1_CTD_sf"/>
</dbReference>
<evidence type="ECO:0000256" key="1">
    <source>
        <dbReference type="SAM" id="MobiDB-lite"/>
    </source>
</evidence>
<keyword evidence="5" id="KW-1185">Reference proteome</keyword>
<feature type="compositionally biased region" description="Polar residues" evidence="1">
    <location>
        <begin position="92"/>
        <end position="101"/>
    </location>
</feature>
<dbReference type="RefSeq" id="WP_252112941.1">
    <property type="nucleotide sequence ID" value="NZ_JAMSCK010000003.1"/>
</dbReference>
<evidence type="ECO:0000313" key="4">
    <source>
        <dbReference type="EMBL" id="MCM8569662.1"/>
    </source>
</evidence>